<dbReference type="RefSeq" id="WP_412441849.1">
    <property type="nucleotide sequence ID" value="NZ_CACRUT010000006.1"/>
</dbReference>
<evidence type="ECO:0000256" key="1">
    <source>
        <dbReference type="SAM" id="SignalP"/>
    </source>
</evidence>
<keyword evidence="1" id="KW-0732">Signal</keyword>
<proteinExistence type="predicted"/>
<reference evidence="2" key="1">
    <citation type="submission" date="2019-11" db="EMBL/GenBank/DDBJ databases">
        <authorList>
            <person name="Feng L."/>
        </authorList>
    </citation>
    <scope>NUCLEOTIDE SEQUENCE</scope>
    <source>
        <strain evidence="2">PclaraLFYP37</strain>
    </source>
</reference>
<feature type="signal peptide" evidence="1">
    <location>
        <begin position="1"/>
        <end position="19"/>
    </location>
</feature>
<organism evidence="2">
    <name type="scientific">Paraprevotella clara</name>
    <dbReference type="NCBI Taxonomy" id="454154"/>
    <lineage>
        <taxon>Bacteria</taxon>
        <taxon>Pseudomonadati</taxon>
        <taxon>Bacteroidota</taxon>
        <taxon>Bacteroidia</taxon>
        <taxon>Bacteroidales</taxon>
        <taxon>Prevotellaceae</taxon>
        <taxon>Paraprevotella</taxon>
    </lineage>
</organism>
<accession>A0A6N2ZM10</accession>
<gene>
    <name evidence="2" type="ORF">PCLFYP37_01129</name>
</gene>
<feature type="chain" id="PRO_5026763974" evidence="1">
    <location>
        <begin position="20"/>
        <end position="172"/>
    </location>
</feature>
<protein>
    <submittedName>
        <fullName evidence="2">Uncharacterized protein</fullName>
    </submittedName>
</protein>
<dbReference type="AlphaFoldDB" id="A0A6N2ZM10"/>
<dbReference type="EMBL" id="CACRUT010000006">
    <property type="protein sequence ID" value="VYT79137.1"/>
    <property type="molecule type" value="Genomic_DNA"/>
</dbReference>
<name>A0A6N2ZM10_9BACT</name>
<sequence length="172" mass="17732">MKKLFATALMAMSMGSVFAQGNIIANDTVKTDTTKNCPAQGCQKSLAALISNDTVTTDSTKAKLTAMLACVAMNDTVTTDSTKSAPAALVALNDTVTTDSAKAQPAALVAANDTVVTDSTKAQPAKPTALVAMIEEKDTTQTKDAKTTPSTCDKKAGEKAIQALNAMRKITA</sequence>
<evidence type="ECO:0000313" key="2">
    <source>
        <dbReference type="EMBL" id="VYT79137.1"/>
    </source>
</evidence>